<evidence type="ECO:0000313" key="13">
    <source>
        <dbReference type="Proteomes" id="UP000589896"/>
    </source>
</evidence>
<feature type="signal peptide" evidence="9">
    <location>
        <begin position="1"/>
        <end position="17"/>
    </location>
</feature>
<dbReference type="CDD" id="cd00082">
    <property type="entry name" value="HisKA"/>
    <property type="match status" value="1"/>
</dbReference>
<dbReference type="Gene3D" id="1.10.287.130">
    <property type="match status" value="1"/>
</dbReference>
<dbReference type="InterPro" id="IPR005467">
    <property type="entry name" value="His_kinase_dom"/>
</dbReference>
<protein>
    <recommendedName>
        <fullName evidence="2">histidine kinase</fullName>
        <ecNumber evidence="2">2.7.13.3</ecNumber>
    </recommendedName>
</protein>
<dbReference type="InterPro" id="IPR011110">
    <property type="entry name" value="Reg_prop"/>
</dbReference>
<evidence type="ECO:0000256" key="9">
    <source>
        <dbReference type="SAM" id="SignalP"/>
    </source>
</evidence>
<evidence type="ECO:0000259" key="11">
    <source>
        <dbReference type="PROSITE" id="PS50110"/>
    </source>
</evidence>
<dbReference type="PROSITE" id="PS50109">
    <property type="entry name" value="HIS_KIN"/>
    <property type="match status" value="1"/>
</dbReference>
<dbReference type="Gene3D" id="2.130.10.10">
    <property type="entry name" value="YVTN repeat-like/Quinoprotein amine dehydrogenase"/>
    <property type="match status" value="3"/>
</dbReference>
<dbReference type="InterPro" id="IPR015943">
    <property type="entry name" value="WD40/YVTN_repeat-like_dom_sf"/>
</dbReference>
<dbReference type="Pfam" id="PF00072">
    <property type="entry name" value="Response_reg"/>
    <property type="match status" value="1"/>
</dbReference>
<feature type="transmembrane region" description="Helical" evidence="8">
    <location>
        <begin position="762"/>
        <end position="784"/>
    </location>
</feature>
<evidence type="ECO:0000256" key="2">
    <source>
        <dbReference type="ARBA" id="ARBA00012438"/>
    </source>
</evidence>
<feature type="chain" id="PRO_5031174235" description="histidine kinase" evidence="9">
    <location>
        <begin position="18"/>
        <end position="1187"/>
    </location>
</feature>
<reference evidence="12 13" key="1">
    <citation type="submission" date="2020-07" db="EMBL/GenBank/DDBJ databases">
        <title>isolation of Luteimonas sp. SJ-16.</title>
        <authorList>
            <person name="Huang X.-X."/>
            <person name="Xu L."/>
            <person name="Sun J.-Q."/>
        </authorList>
    </citation>
    <scope>NUCLEOTIDE SEQUENCE [LARGE SCALE GENOMIC DNA]</scope>
    <source>
        <strain evidence="12 13">SJ-16</strain>
    </source>
</reference>
<organism evidence="12 13">
    <name type="scientific">Luteimonas deserti</name>
    <dbReference type="NCBI Taxonomy" id="2752306"/>
    <lineage>
        <taxon>Bacteria</taxon>
        <taxon>Pseudomonadati</taxon>
        <taxon>Pseudomonadota</taxon>
        <taxon>Gammaproteobacteria</taxon>
        <taxon>Lysobacterales</taxon>
        <taxon>Lysobacteraceae</taxon>
        <taxon>Luteimonas</taxon>
    </lineage>
</organism>
<dbReference type="Pfam" id="PF02518">
    <property type="entry name" value="HATPase_c"/>
    <property type="match status" value="1"/>
</dbReference>
<keyword evidence="13" id="KW-1185">Reference proteome</keyword>
<feature type="modified residue" description="4-aspartylphosphate" evidence="7">
    <location>
        <position position="1109"/>
    </location>
</feature>
<evidence type="ECO:0000259" key="10">
    <source>
        <dbReference type="PROSITE" id="PS50109"/>
    </source>
</evidence>
<dbReference type="PANTHER" id="PTHR43047:SF72">
    <property type="entry name" value="OSMOSENSING HISTIDINE PROTEIN KINASE SLN1"/>
    <property type="match status" value="1"/>
</dbReference>
<dbReference type="PRINTS" id="PR00344">
    <property type="entry name" value="BCTRLSENSOR"/>
</dbReference>
<dbReference type="Proteomes" id="UP000589896">
    <property type="component" value="Unassembled WGS sequence"/>
</dbReference>
<dbReference type="AlphaFoldDB" id="A0A7Z0QPN2"/>
<comment type="caution">
    <text evidence="12">The sequence shown here is derived from an EMBL/GenBank/DDBJ whole genome shotgun (WGS) entry which is preliminary data.</text>
</comment>
<comment type="catalytic activity">
    <reaction evidence="1">
        <text>ATP + protein L-histidine = ADP + protein N-phospho-L-histidine.</text>
        <dbReference type="EC" id="2.7.13.3"/>
    </reaction>
</comment>
<evidence type="ECO:0000313" key="12">
    <source>
        <dbReference type="EMBL" id="NYZ62517.1"/>
    </source>
</evidence>
<dbReference type="GO" id="GO:0009927">
    <property type="term" value="F:histidine phosphotransfer kinase activity"/>
    <property type="evidence" value="ECO:0007669"/>
    <property type="project" value="TreeGrafter"/>
</dbReference>
<dbReference type="Pfam" id="PF07494">
    <property type="entry name" value="Reg_prop"/>
    <property type="match status" value="1"/>
</dbReference>
<dbReference type="SMART" id="SM00388">
    <property type="entry name" value="HisKA"/>
    <property type="match status" value="1"/>
</dbReference>
<keyword evidence="5" id="KW-0418">Kinase</keyword>
<evidence type="ECO:0000256" key="7">
    <source>
        <dbReference type="PROSITE-ProRule" id="PRU00169"/>
    </source>
</evidence>
<proteinExistence type="predicted"/>
<dbReference type="GO" id="GO:0005886">
    <property type="term" value="C:plasma membrane"/>
    <property type="evidence" value="ECO:0007669"/>
    <property type="project" value="TreeGrafter"/>
</dbReference>
<dbReference type="SUPFAM" id="SSF47384">
    <property type="entry name" value="Homodimeric domain of signal transducing histidine kinase"/>
    <property type="match status" value="1"/>
</dbReference>
<dbReference type="PANTHER" id="PTHR43047">
    <property type="entry name" value="TWO-COMPONENT HISTIDINE PROTEIN KINASE"/>
    <property type="match status" value="1"/>
</dbReference>
<dbReference type="GO" id="GO:0000155">
    <property type="term" value="F:phosphorelay sensor kinase activity"/>
    <property type="evidence" value="ECO:0007669"/>
    <property type="project" value="InterPro"/>
</dbReference>
<evidence type="ECO:0000256" key="4">
    <source>
        <dbReference type="ARBA" id="ARBA00022679"/>
    </source>
</evidence>
<dbReference type="InterPro" id="IPR004358">
    <property type="entry name" value="Sig_transdc_His_kin-like_C"/>
</dbReference>
<evidence type="ECO:0000256" key="1">
    <source>
        <dbReference type="ARBA" id="ARBA00000085"/>
    </source>
</evidence>
<keyword evidence="8" id="KW-0472">Membrane</keyword>
<dbReference type="InterPro" id="IPR013783">
    <property type="entry name" value="Ig-like_fold"/>
</dbReference>
<evidence type="ECO:0000256" key="3">
    <source>
        <dbReference type="ARBA" id="ARBA00022553"/>
    </source>
</evidence>
<dbReference type="SUPFAM" id="SSF52172">
    <property type="entry name" value="CheY-like"/>
    <property type="match status" value="1"/>
</dbReference>
<dbReference type="Pfam" id="PF00512">
    <property type="entry name" value="HisKA"/>
    <property type="match status" value="1"/>
</dbReference>
<dbReference type="Pfam" id="PF07495">
    <property type="entry name" value="Y_Y_Y"/>
    <property type="match status" value="1"/>
</dbReference>
<evidence type="ECO:0000256" key="8">
    <source>
        <dbReference type="SAM" id="Phobius"/>
    </source>
</evidence>
<evidence type="ECO:0000256" key="6">
    <source>
        <dbReference type="ARBA" id="ARBA00023012"/>
    </source>
</evidence>
<sequence length="1187" mass="129465">MALVGVWCLLWACTALARDDGAITASRPQPRQLGVLDGLPSNRVNALAEDRQGFLWVATRDGLARYDGVGFRVWRVEDGLRDNMVWSVHVDRHDRVWAGTRNGGLSMLDAGRRTFTHYDRTSHPEMGEHDIWAVTSTPDGAIWFGTAGGGLFRLAPDGALRRFTSDPGDPRSLPSDIVAYLVVDGDDTLWVAGKAGVAAWTGDGFRPLALPLAPGELVEGLVADADGDLWIGARMASFVRRAGGDPERMSWVDPVLGQPVLHMLVKDRQGTRWLDTSSGLAREIDGRIEDVPLFSVTSRGLVRPMWTAGLEDREGGLWFGTVDAGLWYLPATWRNFTTLQRRMADPASMANALVNGVAPTADGALWLVGSGGGLDRLDPRTGAIEHRASRICDSEIARAVHETATGQVLVACTKRLLRFDPVTRRRQVWGTSDGADVTLELTVQNIIEQDDGTLWISFHDGVQARRPDGTVILSVLPGSPRGGLPASARPTRVMRGFGDTVWLATTDGLYRWDGSRATFALLPGSPRREIAALALQDDDTVWLASLGSIEAHTWDGTRLRLRRAFDVDDGMPLALPGDVKLDARGAVWVTTVRGLLRIDPETPRIRTYGVRDGLLSQEFSEHPMGVSREGHLAVGTTDGLLLFHPLHVRQREKTPPLVIETLHVRRGDDVVELDAAQPIRLQHGDRDLSVVARLLSFTDAHAHHYRFRLDGYETGWVELDTTAERVFPRLPSGRYGLHIEARTEDGDWVALAPLTVQQAPPWWRTGWALLILLLCFGFGIWRIAHAYRERLKRRHAWQLAEEKRELAEQASTAKTRFLATLGHEVRTPMTGVLGMSELLLDTALDARQRDYTLAIRRAGEHLMRLVNDALDLARIEAGKLQLETQPFDLALLVRDISGLGAPLARQKGLDFEVLVAPDAPAWVVGDATRVRQILLNLIGNALKFTDTGGVVVQVETDRSGLTFRVRDTGPGLSADQMARLFRRFEQAEGARTNARYGGSGLGLAISQELSAAMGGRIDVESTPGEGTTFRVQLPLPCIEAPTAAPVMPGHERITAAVGLEILLVEDDQTVADVISGLLQGQGHEVVHVKHGLAALTEVTARGFDIALLDLDLPGVDGLTLAGMLRAVGFERPLVAVTARADPEAEPAALDAGFEGFLRKPLTGEMLADVIAQSWRPARAVPAHGPAG</sequence>
<dbReference type="InterPro" id="IPR001789">
    <property type="entry name" value="Sig_transdc_resp-reg_receiver"/>
</dbReference>
<dbReference type="InterPro" id="IPR036890">
    <property type="entry name" value="HATPase_C_sf"/>
</dbReference>
<feature type="domain" description="Histidine kinase" evidence="10">
    <location>
        <begin position="820"/>
        <end position="1037"/>
    </location>
</feature>
<dbReference type="FunFam" id="1.10.287.130:FF:000028">
    <property type="entry name" value="Hybrid signal transduction histidine kinase"/>
    <property type="match status" value="1"/>
</dbReference>
<evidence type="ECO:0000256" key="5">
    <source>
        <dbReference type="ARBA" id="ARBA00022777"/>
    </source>
</evidence>
<accession>A0A7Z0QPN2</accession>
<dbReference type="SMART" id="SM00448">
    <property type="entry name" value="REC"/>
    <property type="match status" value="1"/>
</dbReference>
<dbReference type="SUPFAM" id="SSF63829">
    <property type="entry name" value="Calcium-dependent phosphotriesterase"/>
    <property type="match status" value="2"/>
</dbReference>
<keyword evidence="9" id="KW-0732">Signal</keyword>
<dbReference type="CDD" id="cd17546">
    <property type="entry name" value="REC_hyHK_CKI1_RcsC-like"/>
    <property type="match status" value="1"/>
</dbReference>
<keyword evidence="8" id="KW-0812">Transmembrane</keyword>
<feature type="domain" description="Response regulatory" evidence="11">
    <location>
        <begin position="1060"/>
        <end position="1174"/>
    </location>
</feature>
<name>A0A7Z0QPN2_9GAMM</name>
<dbReference type="EMBL" id="JACCJZ010000013">
    <property type="protein sequence ID" value="NYZ62517.1"/>
    <property type="molecule type" value="Genomic_DNA"/>
</dbReference>
<dbReference type="SMART" id="SM00387">
    <property type="entry name" value="HATPase_c"/>
    <property type="match status" value="1"/>
</dbReference>
<dbReference type="SUPFAM" id="SSF55874">
    <property type="entry name" value="ATPase domain of HSP90 chaperone/DNA topoisomerase II/histidine kinase"/>
    <property type="match status" value="1"/>
</dbReference>
<dbReference type="CDD" id="cd16922">
    <property type="entry name" value="HATPase_EvgS-ArcB-TorS-like"/>
    <property type="match status" value="1"/>
</dbReference>
<dbReference type="PROSITE" id="PS50110">
    <property type="entry name" value="RESPONSE_REGULATORY"/>
    <property type="match status" value="1"/>
</dbReference>
<dbReference type="Gene3D" id="2.60.40.10">
    <property type="entry name" value="Immunoglobulins"/>
    <property type="match status" value="1"/>
</dbReference>
<keyword evidence="8" id="KW-1133">Transmembrane helix</keyword>
<dbReference type="EC" id="2.7.13.3" evidence="2"/>
<dbReference type="InterPro" id="IPR011123">
    <property type="entry name" value="Y_Y_Y"/>
</dbReference>
<dbReference type="Gene3D" id="3.40.50.2300">
    <property type="match status" value="1"/>
</dbReference>
<dbReference type="FunFam" id="3.30.565.10:FF:000010">
    <property type="entry name" value="Sensor histidine kinase RcsC"/>
    <property type="match status" value="1"/>
</dbReference>
<keyword evidence="4" id="KW-0808">Transferase</keyword>
<dbReference type="InterPro" id="IPR003661">
    <property type="entry name" value="HisK_dim/P_dom"/>
</dbReference>
<dbReference type="InterPro" id="IPR003594">
    <property type="entry name" value="HATPase_dom"/>
</dbReference>
<dbReference type="InterPro" id="IPR036097">
    <property type="entry name" value="HisK_dim/P_sf"/>
</dbReference>
<keyword evidence="6" id="KW-0902">Two-component regulatory system</keyword>
<dbReference type="Gene3D" id="3.30.565.10">
    <property type="entry name" value="Histidine kinase-like ATPase, C-terminal domain"/>
    <property type="match status" value="1"/>
</dbReference>
<gene>
    <name evidence="12" type="ORF">H0E82_07030</name>
</gene>
<dbReference type="InterPro" id="IPR011006">
    <property type="entry name" value="CheY-like_superfamily"/>
</dbReference>
<keyword evidence="3 7" id="KW-0597">Phosphoprotein</keyword>